<dbReference type="GO" id="GO:0005886">
    <property type="term" value="C:plasma membrane"/>
    <property type="evidence" value="ECO:0007669"/>
    <property type="project" value="UniProtKB-SubCell"/>
</dbReference>
<keyword evidence="3 4" id="KW-0961">Cell wall biogenesis/degradation</keyword>
<dbReference type="InterPro" id="IPR007730">
    <property type="entry name" value="SPOR-like_dom"/>
</dbReference>
<dbReference type="NCBIfam" id="TIGR00413">
    <property type="entry name" value="rlpA"/>
    <property type="match status" value="1"/>
</dbReference>
<dbReference type="PANTHER" id="PTHR34183:SF1">
    <property type="entry name" value="ENDOLYTIC PEPTIDOGLYCAN TRANSGLYCOSYLASE RLPA"/>
    <property type="match status" value="1"/>
</dbReference>
<keyword evidence="4" id="KW-0472">Membrane</keyword>
<dbReference type="GO" id="GO:0071555">
    <property type="term" value="P:cell wall organization"/>
    <property type="evidence" value="ECO:0007669"/>
    <property type="project" value="UniProtKB-KW"/>
</dbReference>
<comment type="subcellular location">
    <subcellularLocation>
        <location evidence="4">Cell membrane</location>
        <topology evidence="4">Lipid-anchor</topology>
    </subcellularLocation>
</comment>
<protein>
    <recommendedName>
        <fullName evidence="4">Endolytic peptidoglycan transglycosylase RlpA</fullName>
        <ecNumber evidence="4">4.2.2.-</ecNumber>
    </recommendedName>
</protein>
<accession>A0A433MGB8</accession>
<feature type="region of interest" description="Disordered" evidence="6">
    <location>
        <begin position="260"/>
        <end position="285"/>
    </location>
</feature>
<dbReference type="InterPro" id="IPR009009">
    <property type="entry name" value="RlpA-like_DPBB"/>
</dbReference>
<reference evidence="8 9" key="1">
    <citation type="submission" date="2018-12" db="EMBL/GenBank/DDBJ databases">
        <title>The genome sequences of Variovorax guangxiensis DSM 27352.</title>
        <authorList>
            <person name="Gao J."/>
            <person name="Sun J."/>
        </authorList>
    </citation>
    <scope>NUCLEOTIDE SEQUENCE [LARGE SCALE GENOMIC DNA]</scope>
    <source>
        <strain evidence="8 9">DSM 27352</strain>
    </source>
</reference>
<evidence type="ECO:0000256" key="4">
    <source>
        <dbReference type="HAMAP-Rule" id="MF_02071"/>
    </source>
</evidence>
<evidence type="ECO:0000259" key="7">
    <source>
        <dbReference type="PROSITE" id="PS51724"/>
    </source>
</evidence>
<evidence type="ECO:0000313" key="8">
    <source>
        <dbReference type="EMBL" id="RUR66907.1"/>
    </source>
</evidence>
<dbReference type="Pfam" id="PF05036">
    <property type="entry name" value="SPOR"/>
    <property type="match status" value="1"/>
</dbReference>
<dbReference type="Pfam" id="PF03330">
    <property type="entry name" value="DPBB_1"/>
    <property type="match status" value="1"/>
</dbReference>
<dbReference type="Proteomes" id="UP000281118">
    <property type="component" value="Unassembled WGS sequence"/>
</dbReference>
<organism evidence="8 9">
    <name type="scientific">Variovorax guangxiensis</name>
    <dbReference type="NCBI Taxonomy" id="1775474"/>
    <lineage>
        <taxon>Bacteria</taxon>
        <taxon>Pseudomonadati</taxon>
        <taxon>Pseudomonadota</taxon>
        <taxon>Betaproteobacteria</taxon>
        <taxon>Burkholderiales</taxon>
        <taxon>Comamonadaceae</taxon>
        <taxon>Variovorax</taxon>
    </lineage>
</organism>
<keyword evidence="4" id="KW-0449">Lipoprotein</keyword>
<dbReference type="InterPro" id="IPR012997">
    <property type="entry name" value="RplA"/>
</dbReference>
<name>A0A433MGB8_9BURK</name>
<comment type="similarity">
    <text evidence="4 5">Belongs to the RlpA family.</text>
</comment>
<gene>
    <name evidence="4" type="primary">rlpA</name>
    <name evidence="8" type="ORF">EJP67_07480</name>
</gene>
<dbReference type="InterPro" id="IPR034718">
    <property type="entry name" value="RlpA"/>
</dbReference>
<dbReference type="InterPro" id="IPR036680">
    <property type="entry name" value="SPOR-like_sf"/>
</dbReference>
<dbReference type="Gene3D" id="3.30.70.1070">
    <property type="entry name" value="Sporulation related repeat"/>
    <property type="match status" value="1"/>
</dbReference>
<keyword evidence="2 4" id="KW-0456">Lyase</keyword>
<feature type="region of interest" description="Disordered" evidence="6">
    <location>
        <begin position="33"/>
        <end position="72"/>
    </location>
</feature>
<dbReference type="GO" id="GO:0000270">
    <property type="term" value="P:peptidoglycan metabolic process"/>
    <property type="evidence" value="ECO:0007669"/>
    <property type="project" value="UniProtKB-UniRule"/>
</dbReference>
<dbReference type="SUPFAM" id="SSF50685">
    <property type="entry name" value="Barwin-like endoglucanases"/>
    <property type="match status" value="1"/>
</dbReference>
<evidence type="ECO:0000256" key="6">
    <source>
        <dbReference type="SAM" id="MobiDB-lite"/>
    </source>
</evidence>
<dbReference type="CDD" id="cd22268">
    <property type="entry name" value="DPBB_RlpA-like"/>
    <property type="match status" value="1"/>
</dbReference>
<keyword evidence="4" id="KW-0564">Palmitate</keyword>
<dbReference type="SUPFAM" id="SSF110997">
    <property type="entry name" value="Sporulation related repeat"/>
    <property type="match status" value="1"/>
</dbReference>
<evidence type="ECO:0000256" key="1">
    <source>
        <dbReference type="ARBA" id="ARBA00022729"/>
    </source>
</evidence>
<dbReference type="HAMAP" id="MF_02071">
    <property type="entry name" value="RlpA"/>
    <property type="match status" value="1"/>
</dbReference>
<comment type="function">
    <text evidence="4">Lytic transglycosylase with a strong preference for naked glycan strands that lack stem peptides.</text>
</comment>
<dbReference type="EC" id="4.2.2.-" evidence="4"/>
<dbReference type="InterPro" id="IPR036908">
    <property type="entry name" value="RlpA-like_sf"/>
</dbReference>
<dbReference type="OrthoDB" id="9779128at2"/>
<proteinExistence type="inferred from homology"/>
<dbReference type="AlphaFoldDB" id="A0A433MGB8"/>
<dbReference type="GO" id="GO:0042834">
    <property type="term" value="F:peptidoglycan binding"/>
    <property type="evidence" value="ECO:0007669"/>
    <property type="project" value="InterPro"/>
</dbReference>
<comment type="caution">
    <text evidence="8">The sequence shown here is derived from an EMBL/GenBank/DDBJ whole genome shotgun (WGS) entry which is preliminary data.</text>
</comment>
<evidence type="ECO:0000313" key="9">
    <source>
        <dbReference type="Proteomes" id="UP000281118"/>
    </source>
</evidence>
<sequence length="391" mass="40506">MAEGTRSPATTALAACAVAVAVLLAGCASGPRSGGGVASGRDGPGTNIPPDLASVPDAEPRVEPIRSMGGTSKPYTVLGRGYVPITDDRPFRESGLASWYGRKFHAASTSSGEPYDMYAMTAAHKTLPLPSYVRVRNPANGREVIVRVNDRGPFVDGRIIDLSYTAALKLDLLRGVAPVEIERITNDDIRTGAWRRDSGTAYAAAPVPAAVPAAVPAPVRVPSARVPQQPVQVPAEWTAPVAAAGNDASQVSTMPVAPQTPMAAALPPGAESESAQSPPSIPPSRQAIVVNDLAPLQAAPASPSPSAAQPSAALPGFWVQLGAFRERDGAQSLLTQAARGVPSLASQLRVFSEAGTHRLQAGPFASRNAAGEVIAQLRESLHISPMVVERR</sequence>
<dbReference type="GO" id="GO:0008932">
    <property type="term" value="F:lytic endotransglycosylase activity"/>
    <property type="evidence" value="ECO:0007669"/>
    <property type="project" value="UniProtKB-UniRule"/>
</dbReference>
<dbReference type="PROSITE" id="PS51257">
    <property type="entry name" value="PROKAR_LIPOPROTEIN"/>
    <property type="match status" value="1"/>
</dbReference>
<keyword evidence="4" id="KW-1003">Cell membrane</keyword>
<evidence type="ECO:0000256" key="3">
    <source>
        <dbReference type="ARBA" id="ARBA00023316"/>
    </source>
</evidence>
<dbReference type="RefSeq" id="WP_126021067.1">
    <property type="nucleotide sequence ID" value="NZ_RXFT01000002.1"/>
</dbReference>
<dbReference type="PROSITE" id="PS51724">
    <property type="entry name" value="SPOR"/>
    <property type="match status" value="1"/>
</dbReference>
<dbReference type="PANTHER" id="PTHR34183">
    <property type="entry name" value="ENDOLYTIC PEPTIDOGLYCAN TRANSGLYCOSYLASE RLPA"/>
    <property type="match status" value="1"/>
</dbReference>
<evidence type="ECO:0000256" key="5">
    <source>
        <dbReference type="RuleBase" id="RU003495"/>
    </source>
</evidence>
<keyword evidence="1" id="KW-0732">Signal</keyword>
<feature type="domain" description="SPOR" evidence="7">
    <location>
        <begin position="311"/>
        <end position="390"/>
    </location>
</feature>
<dbReference type="Gene3D" id="2.40.40.10">
    <property type="entry name" value="RlpA-like domain"/>
    <property type="match status" value="1"/>
</dbReference>
<dbReference type="EMBL" id="RXFT01000002">
    <property type="protein sequence ID" value="RUR66907.1"/>
    <property type="molecule type" value="Genomic_DNA"/>
</dbReference>
<evidence type="ECO:0000256" key="2">
    <source>
        <dbReference type="ARBA" id="ARBA00023239"/>
    </source>
</evidence>